<gene>
    <name evidence="1" type="ORF">MRB53_028403</name>
</gene>
<name>A0ACC2KFY4_PERAE</name>
<comment type="caution">
    <text evidence="1">The sequence shown here is derived from an EMBL/GenBank/DDBJ whole genome shotgun (WGS) entry which is preliminary data.</text>
</comment>
<organism evidence="1 2">
    <name type="scientific">Persea americana</name>
    <name type="common">Avocado</name>
    <dbReference type="NCBI Taxonomy" id="3435"/>
    <lineage>
        <taxon>Eukaryota</taxon>
        <taxon>Viridiplantae</taxon>
        <taxon>Streptophyta</taxon>
        <taxon>Embryophyta</taxon>
        <taxon>Tracheophyta</taxon>
        <taxon>Spermatophyta</taxon>
        <taxon>Magnoliopsida</taxon>
        <taxon>Magnoliidae</taxon>
        <taxon>Laurales</taxon>
        <taxon>Lauraceae</taxon>
        <taxon>Persea</taxon>
    </lineage>
</organism>
<keyword evidence="2" id="KW-1185">Reference proteome</keyword>
<dbReference type="Proteomes" id="UP001234297">
    <property type="component" value="Chromosome 9"/>
</dbReference>
<sequence>MWKHIQDHAVVNDERKKWVLQSLGKKYRDYKKDHKDKYYFPWNTDEERLQHLPRRFSRRLGLACAILGQSKGSGCGFEK</sequence>
<protein>
    <submittedName>
        <fullName evidence="1">Uncharacterized protein</fullName>
    </submittedName>
</protein>
<reference evidence="1 2" key="1">
    <citation type="journal article" date="2022" name="Hortic Res">
        <title>A haplotype resolved chromosomal level avocado genome allows analysis of novel avocado genes.</title>
        <authorList>
            <person name="Nath O."/>
            <person name="Fletcher S.J."/>
            <person name="Hayward A."/>
            <person name="Shaw L.M."/>
            <person name="Masouleh A.K."/>
            <person name="Furtado A."/>
            <person name="Henry R.J."/>
            <person name="Mitter N."/>
        </authorList>
    </citation>
    <scope>NUCLEOTIDE SEQUENCE [LARGE SCALE GENOMIC DNA]</scope>
    <source>
        <strain evidence="2">cv. Hass</strain>
    </source>
</reference>
<evidence type="ECO:0000313" key="2">
    <source>
        <dbReference type="Proteomes" id="UP001234297"/>
    </source>
</evidence>
<accession>A0ACC2KFY4</accession>
<proteinExistence type="predicted"/>
<evidence type="ECO:0000313" key="1">
    <source>
        <dbReference type="EMBL" id="KAJ8619874.1"/>
    </source>
</evidence>
<dbReference type="EMBL" id="CM056817">
    <property type="protein sequence ID" value="KAJ8619874.1"/>
    <property type="molecule type" value="Genomic_DNA"/>
</dbReference>